<sequence length="90" mass="9241">EFGFKGVTENLIFGYSYNPWNLDFTTGGSSGGAAAAVVSGLGPLAQGSDGGGSIRVPSSLCGAYGIKPSFGRVPRFPKMFKMTMDLAVNG</sequence>
<feature type="non-terminal residue" evidence="2">
    <location>
        <position position="90"/>
    </location>
</feature>
<dbReference type="Gene3D" id="3.90.1300.10">
    <property type="entry name" value="Amidase signature (AS) domain"/>
    <property type="match status" value="1"/>
</dbReference>
<protein>
    <recommendedName>
        <fullName evidence="1">Amidase domain-containing protein</fullName>
    </recommendedName>
</protein>
<organism evidence="2">
    <name type="scientific">marine sediment metagenome</name>
    <dbReference type="NCBI Taxonomy" id="412755"/>
    <lineage>
        <taxon>unclassified sequences</taxon>
        <taxon>metagenomes</taxon>
        <taxon>ecological metagenomes</taxon>
    </lineage>
</organism>
<feature type="domain" description="Amidase" evidence="1">
    <location>
        <begin position="1"/>
        <end position="90"/>
    </location>
</feature>
<name>X1VGC9_9ZZZZ</name>
<evidence type="ECO:0000259" key="1">
    <source>
        <dbReference type="Pfam" id="PF01425"/>
    </source>
</evidence>
<dbReference type="PANTHER" id="PTHR11895:SF7">
    <property type="entry name" value="GLUTAMYL-TRNA(GLN) AMIDOTRANSFERASE SUBUNIT A, MITOCHONDRIAL"/>
    <property type="match status" value="1"/>
</dbReference>
<dbReference type="InterPro" id="IPR023631">
    <property type="entry name" value="Amidase_dom"/>
</dbReference>
<dbReference type="PANTHER" id="PTHR11895">
    <property type="entry name" value="TRANSAMIDASE"/>
    <property type="match status" value="1"/>
</dbReference>
<dbReference type="EMBL" id="BARW01041649">
    <property type="protein sequence ID" value="GAJ17237.1"/>
    <property type="molecule type" value="Genomic_DNA"/>
</dbReference>
<dbReference type="AlphaFoldDB" id="X1VGC9"/>
<dbReference type="SUPFAM" id="SSF75304">
    <property type="entry name" value="Amidase signature (AS) enzymes"/>
    <property type="match status" value="1"/>
</dbReference>
<dbReference type="GO" id="GO:0003824">
    <property type="term" value="F:catalytic activity"/>
    <property type="evidence" value="ECO:0007669"/>
    <property type="project" value="InterPro"/>
</dbReference>
<feature type="non-terminal residue" evidence="2">
    <location>
        <position position="1"/>
    </location>
</feature>
<dbReference type="InterPro" id="IPR000120">
    <property type="entry name" value="Amidase"/>
</dbReference>
<comment type="caution">
    <text evidence="2">The sequence shown here is derived from an EMBL/GenBank/DDBJ whole genome shotgun (WGS) entry which is preliminary data.</text>
</comment>
<reference evidence="2" key="1">
    <citation type="journal article" date="2014" name="Front. Microbiol.">
        <title>High frequency of phylogenetically diverse reductive dehalogenase-homologous genes in deep subseafloor sedimentary metagenomes.</title>
        <authorList>
            <person name="Kawai M."/>
            <person name="Futagami T."/>
            <person name="Toyoda A."/>
            <person name="Takaki Y."/>
            <person name="Nishi S."/>
            <person name="Hori S."/>
            <person name="Arai W."/>
            <person name="Tsubouchi T."/>
            <person name="Morono Y."/>
            <person name="Uchiyama I."/>
            <person name="Ito T."/>
            <person name="Fujiyama A."/>
            <person name="Inagaki F."/>
            <person name="Takami H."/>
        </authorList>
    </citation>
    <scope>NUCLEOTIDE SEQUENCE</scope>
    <source>
        <strain evidence="2">Expedition CK06-06</strain>
    </source>
</reference>
<accession>X1VGC9</accession>
<gene>
    <name evidence="2" type="ORF">S12H4_62234</name>
</gene>
<evidence type="ECO:0000313" key="2">
    <source>
        <dbReference type="EMBL" id="GAJ17237.1"/>
    </source>
</evidence>
<proteinExistence type="predicted"/>
<dbReference type="InterPro" id="IPR036928">
    <property type="entry name" value="AS_sf"/>
</dbReference>
<dbReference type="Pfam" id="PF01425">
    <property type="entry name" value="Amidase"/>
    <property type="match status" value="1"/>
</dbReference>